<name>H8ZC97_NEMA1</name>
<feature type="transmembrane region" description="Helical" evidence="1">
    <location>
        <begin position="121"/>
        <end position="140"/>
    </location>
</feature>
<keyword evidence="1" id="KW-1133">Transmembrane helix</keyword>
<keyword evidence="1" id="KW-0812">Transmembrane</keyword>
<dbReference type="EMBL" id="JH604635">
    <property type="protein sequence ID" value="EHY65733.1"/>
    <property type="molecule type" value="Genomic_DNA"/>
</dbReference>
<evidence type="ECO:0000313" key="2">
    <source>
        <dbReference type="EMBL" id="EHY65733.1"/>
    </source>
</evidence>
<feature type="transmembrane region" description="Helical" evidence="1">
    <location>
        <begin position="231"/>
        <end position="253"/>
    </location>
</feature>
<feature type="transmembrane region" description="Helical" evidence="1">
    <location>
        <begin position="152"/>
        <end position="171"/>
    </location>
</feature>
<proteinExistence type="predicted"/>
<reference evidence="2" key="1">
    <citation type="submission" date="2011-03" db="EMBL/GenBank/DDBJ databases">
        <title>The Genome Sequence of Nematocida sp1 strain ERTm2.</title>
        <authorList>
            <consortium name="The Broad Institute Genome Sequencing Platform"/>
            <consortium name="The Broad Institute Genome Sequencing Center for Infectious Disease"/>
            <person name="Cuomo C."/>
            <person name="Troemel E."/>
            <person name="Young S.K."/>
            <person name="Zeng Q."/>
            <person name="Gargeya S."/>
            <person name="Fitzgerald M."/>
            <person name="Haas B."/>
            <person name="Abouelleil A."/>
            <person name="Alvarado L."/>
            <person name="Arachchi H.M."/>
            <person name="Berlin A."/>
            <person name="Brown A."/>
            <person name="Chapman S.B."/>
            <person name="Chen Z."/>
            <person name="Dunbar C."/>
            <person name="Freedman E."/>
            <person name="Gearin G."/>
            <person name="Gellesch M."/>
            <person name="Goldberg J."/>
            <person name="Griggs A."/>
            <person name="Gujja S."/>
            <person name="Heilman E.R."/>
            <person name="Heiman D."/>
            <person name="Howarth C."/>
            <person name="Larson L."/>
            <person name="Lui A."/>
            <person name="MacDonald P.J.P."/>
            <person name="Mehta T."/>
            <person name="Montmayeur A."/>
            <person name="Murphy C."/>
            <person name="Neiman D."/>
            <person name="Pearson M."/>
            <person name="Priest M."/>
            <person name="Roberts A."/>
            <person name="Saif S."/>
            <person name="Shea T."/>
            <person name="Shenoy N."/>
            <person name="Sisk P."/>
            <person name="Stolte C."/>
            <person name="Sykes S."/>
            <person name="White J."/>
            <person name="Yandava C."/>
            <person name="Wortman J."/>
            <person name="Nusbaum C."/>
            <person name="Birren B."/>
        </authorList>
    </citation>
    <scope>NUCLEOTIDE SEQUENCE</scope>
    <source>
        <strain evidence="2">ERTm2</strain>
    </source>
</reference>
<dbReference type="HOGENOM" id="CLU_1054077_0_0_1"/>
<sequence>MDSILRSWPAHISVVASLVKYGVYKIQDVVIKSVAKKTIDPYIENVIVEPFIEYAKKSHVVNSIVSSIGSNVLIQDTLLAGASVFDTIGLSIEKKVESATSIAKWGLKGASGSCHLLKSTLIILPFFLVLYYAMVNTILARQVYKNKKLVTFISLLTGTVMLAVLASNFYIMYSKQILRFIAPRILDAPLLLAMNILIFYVYGGFEIITLLQIIHTRKKENESYFMHAMHAIILGLALVAITGYVGSVLNLYFGFFRYFSAAFQLLNKSI</sequence>
<organism evidence="2">
    <name type="scientific">Nematocida ausubeli (strain ATCC PRA-371 / ERTm2)</name>
    <name type="common">Nematode killer fungus</name>
    <dbReference type="NCBI Taxonomy" id="1913371"/>
    <lineage>
        <taxon>Eukaryota</taxon>
        <taxon>Fungi</taxon>
        <taxon>Fungi incertae sedis</taxon>
        <taxon>Microsporidia</taxon>
        <taxon>Nematocida</taxon>
    </lineage>
</organism>
<evidence type="ECO:0000256" key="1">
    <source>
        <dbReference type="SAM" id="Phobius"/>
    </source>
</evidence>
<keyword evidence="1" id="KW-0472">Membrane</keyword>
<dbReference type="Proteomes" id="UP000005622">
    <property type="component" value="Unassembled WGS sequence"/>
</dbReference>
<feature type="transmembrane region" description="Helical" evidence="1">
    <location>
        <begin position="191"/>
        <end position="211"/>
    </location>
</feature>
<dbReference type="AlphaFoldDB" id="H8ZC97"/>
<gene>
    <name evidence="2" type="ORF">NERG_01340</name>
</gene>
<protein>
    <submittedName>
        <fullName evidence="2">Uncharacterized protein</fullName>
    </submittedName>
</protein>
<accession>H8ZC97</accession>